<evidence type="ECO:0000259" key="7">
    <source>
        <dbReference type="Pfam" id="PF00154"/>
    </source>
</evidence>
<protein>
    <recommendedName>
        <fullName evidence="2">Protein RecA</fullName>
    </recommendedName>
</protein>
<dbReference type="Pfam" id="PF00154">
    <property type="entry name" value="RecA_N"/>
    <property type="match status" value="1"/>
</dbReference>
<sequence>MPSASTVRRQIEAALSNRIPSALTPAPIVRQFAPTGVDAVDTLLEGGLPIGAISELVGPASSGRTSLALSFVAARTHAGSVCAWIDVSDEFDPESAAAAGVDLARILWVRCGVRPRNDQVAAPDFRLPEKYLVPPPAKKGLHGGGFGPHPRTEAKGLSEAVGEFLHPEAISPRCAEPQRRPKTEREPVPPVSPQPHPKSGFRARTEKPWARIEQALRVTDLVLQAGGFAAVVLDMAGIAPEYASRVPLATWFRYRAAAERTQASLLLLTQHPCAKSSGELLLRFQPGEPSRDEATVFTGIHHRVEVERRRFTQVPSNVVSIRKPPQRETGATWRSKSTWAGAQ</sequence>
<dbReference type="InterPro" id="IPR049428">
    <property type="entry name" value="RecA-like_N"/>
</dbReference>
<dbReference type="AlphaFoldDB" id="A0A9J7BPT7"/>
<keyword evidence="9" id="KW-1185">Reference proteome</keyword>
<dbReference type="SUPFAM" id="SSF52540">
    <property type="entry name" value="P-loop containing nucleoside triphosphate hydrolases"/>
    <property type="match status" value="1"/>
</dbReference>
<dbReference type="KEGG" id="orp:MOP44_01095"/>
<evidence type="ECO:0000256" key="5">
    <source>
        <dbReference type="ARBA" id="ARBA00023172"/>
    </source>
</evidence>
<dbReference type="PANTHER" id="PTHR45900">
    <property type="entry name" value="RECA"/>
    <property type="match status" value="1"/>
</dbReference>
<evidence type="ECO:0000256" key="6">
    <source>
        <dbReference type="SAM" id="MobiDB-lite"/>
    </source>
</evidence>
<dbReference type="GO" id="GO:0006281">
    <property type="term" value="P:DNA repair"/>
    <property type="evidence" value="ECO:0007669"/>
    <property type="project" value="InterPro"/>
</dbReference>
<dbReference type="PANTHER" id="PTHR45900:SF1">
    <property type="entry name" value="MITOCHONDRIAL DNA REPAIR PROTEIN RECA HOMOLOG-RELATED"/>
    <property type="match status" value="1"/>
</dbReference>
<dbReference type="InterPro" id="IPR013765">
    <property type="entry name" value="DNA_recomb/repair_RecA"/>
</dbReference>
<accession>A0A9J7BPT7</accession>
<keyword evidence="5" id="KW-0233">DNA recombination</keyword>
<feature type="compositionally biased region" description="Polar residues" evidence="6">
    <location>
        <begin position="332"/>
        <end position="343"/>
    </location>
</feature>
<comment type="similarity">
    <text evidence="1">Belongs to the RecA family.</text>
</comment>
<name>A0A9J7BPT7_9BACT</name>
<dbReference type="RefSeq" id="WP_260794051.1">
    <property type="nucleotide sequence ID" value="NZ_CP093313.1"/>
</dbReference>
<dbReference type="InterPro" id="IPR027417">
    <property type="entry name" value="P-loop_NTPase"/>
</dbReference>
<keyword evidence="3" id="KW-0547">Nucleotide-binding</keyword>
<reference evidence="8" key="1">
    <citation type="submission" date="2021-04" db="EMBL/GenBank/DDBJ databases">
        <title>Phylogenetic analysis of Acidobacteriaceae.</title>
        <authorList>
            <person name="Qiu L."/>
            <person name="Zhang Q."/>
        </authorList>
    </citation>
    <scope>NUCLEOTIDE SEQUENCE</scope>
    <source>
        <strain evidence="8">DSM 25168</strain>
    </source>
</reference>
<organism evidence="8 9">
    <name type="scientific">Occallatibacter riparius</name>
    <dbReference type="NCBI Taxonomy" id="1002689"/>
    <lineage>
        <taxon>Bacteria</taxon>
        <taxon>Pseudomonadati</taxon>
        <taxon>Acidobacteriota</taxon>
        <taxon>Terriglobia</taxon>
        <taxon>Terriglobales</taxon>
        <taxon>Acidobacteriaceae</taxon>
        <taxon>Occallatibacter</taxon>
    </lineage>
</organism>
<feature type="domain" description="RecA-like N-terminal" evidence="7">
    <location>
        <begin position="34"/>
        <end position="107"/>
    </location>
</feature>
<feature type="compositionally biased region" description="Basic and acidic residues" evidence="6">
    <location>
        <begin position="176"/>
        <end position="187"/>
    </location>
</feature>
<evidence type="ECO:0000256" key="2">
    <source>
        <dbReference type="ARBA" id="ARBA00015553"/>
    </source>
</evidence>
<dbReference type="GO" id="GO:0003697">
    <property type="term" value="F:single-stranded DNA binding"/>
    <property type="evidence" value="ECO:0007669"/>
    <property type="project" value="InterPro"/>
</dbReference>
<evidence type="ECO:0000256" key="4">
    <source>
        <dbReference type="ARBA" id="ARBA00022840"/>
    </source>
</evidence>
<dbReference type="Proteomes" id="UP001059380">
    <property type="component" value="Chromosome"/>
</dbReference>
<proteinExistence type="inferred from homology"/>
<dbReference type="Gene3D" id="3.40.50.300">
    <property type="entry name" value="P-loop containing nucleotide triphosphate hydrolases"/>
    <property type="match status" value="1"/>
</dbReference>
<gene>
    <name evidence="8" type="ORF">MOP44_01095</name>
</gene>
<feature type="region of interest" description="Disordered" evidence="6">
    <location>
        <begin position="322"/>
        <end position="343"/>
    </location>
</feature>
<dbReference type="EMBL" id="CP093313">
    <property type="protein sequence ID" value="UWZ84545.1"/>
    <property type="molecule type" value="Genomic_DNA"/>
</dbReference>
<keyword evidence="4" id="KW-0067">ATP-binding</keyword>
<evidence type="ECO:0000256" key="3">
    <source>
        <dbReference type="ARBA" id="ARBA00022741"/>
    </source>
</evidence>
<dbReference type="GO" id="GO:0005524">
    <property type="term" value="F:ATP binding"/>
    <property type="evidence" value="ECO:0007669"/>
    <property type="project" value="UniProtKB-KW"/>
</dbReference>
<feature type="region of interest" description="Disordered" evidence="6">
    <location>
        <begin position="171"/>
        <end position="203"/>
    </location>
</feature>
<evidence type="ECO:0000256" key="1">
    <source>
        <dbReference type="ARBA" id="ARBA00009391"/>
    </source>
</evidence>
<dbReference type="GO" id="GO:0006310">
    <property type="term" value="P:DNA recombination"/>
    <property type="evidence" value="ECO:0007669"/>
    <property type="project" value="UniProtKB-KW"/>
</dbReference>
<evidence type="ECO:0000313" key="9">
    <source>
        <dbReference type="Proteomes" id="UP001059380"/>
    </source>
</evidence>
<evidence type="ECO:0000313" key="8">
    <source>
        <dbReference type="EMBL" id="UWZ84545.1"/>
    </source>
</evidence>